<feature type="non-terminal residue" evidence="1">
    <location>
        <position position="49"/>
    </location>
</feature>
<comment type="caution">
    <text evidence="1">The sequence shown here is derived from an EMBL/GenBank/DDBJ whole genome shotgun (WGS) entry which is preliminary data.</text>
</comment>
<organism evidence="1 2">
    <name type="scientific">Staurois parvus</name>
    <dbReference type="NCBI Taxonomy" id="386267"/>
    <lineage>
        <taxon>Eukaryota</taxon>
        <taxon>Metazoa</taxon>
        <taxon>Chordata</taxon>
        <taxon>Craniata</taxon>
        <taxon>Vertebrata</taxon>
        <taxon>Euteleostomi</taxon>
        <taxon>Amphibia</taxon>
        <taxon>Batrachia</taxon>
        <taxon>Anura</taxon>
        <taxon>Neobatrachia</taxon>
        <taxon>Ranoidea</taxon>
        <taxon>Ranidae</taxon>
        <taxon>Staurois</taxon>
    </lineage>
</organism>
<evidence type="ECO:0000313" key="1">
    <source>
        <dbReference type="EMBL" id="CAI9605599.1"/>
    </source>
</evidence>
<reference evidence="1" key="1">
    <citation type="submission" date="2023-05" db="EMBL/GenBank/DDBJ databases">
        <authorList>
            <person name="Stuckert A."/>
        </authorList>
    </citation>
    <scope>NUCLEOTIDE SEQUENCE</scope>
</reference>
<protein>
    <submittedName>
        <fullName evidence="1">Uncharacterized protein</fullName>
    </submittedName>
</protein>
<dbReference type="EMBL" id="CATNWA010018152">
    <property type="protein sequence ID" value="CAI9605599.1"/>
    <property type="molecule type" value="Genomic_DNA"/>
</dbReference>
<sequence length="49" mass="5806">MCRVQGCSMQGLRVRCIQASGMHYAECRVQDYTTYRVQDYTTYRVQDYA</sequence>
<dbReference type="Proteomes" id="UP001162483">
    <property type="component" value="Unassembled WGS sequence"/>
</dbReference>
<evidence type="ECO:0000313" key="2">
    <source>
        <dbReference type="Proteomes" id="UP001162483"/>
    </source>
</evidence>
<keyword evidence="2" id="KW-1185">Reference proteome</keyword>
<name>A0ABN9G9C5_9NEOB</name>
<accession>A0ABN9G9C5</accession>
<proteinExistence type="predicted"/>
<gene>
    <name evidence="1" type="ORF">SPARVUS_LOCUS13619976</name>
</gene>